<protein>
    <submittedName>
        <fullName evidence="1">Uncharacterized protein</fullName>
    </submittedName>
</protein>
<dbReference type="EMBL" id="CASHSV030000615">
    <property type="protein sequence ID" value="CAJ2669711.1"/>
    <property type="molecule type" value="Genomic_DNA"/>
</dbReference>
<keyword evidence="2" id="KW-1185">Reference proteome</keyword>
<name>A0ACB0LJZ2_TRIPR</name>
<accession>A0ACB0LJZ2</accession>
<sequence length="372" mass="41684">MFDRNMGESSTCVTQQFSYASGFSNESNKFNPMKAMEESVSFGRFMTETLEWEKWSTFSHNRYVEEAERISKPGSVAQKKAFFEAYYKQLAAQKAAALLVKSDSLKKQEHDEAEVVNTKVDGAESEKGKQDFEGNSMQDQIESVDNDDPHKDHQSEKKDSNIVSEISQSMDKSTDPITSARDNTAAPMNNNLSLRKKSSNAKSLHMSVKFALIRQINKLTGSVMRKFETARISSGSSIASKERETPITTPTKLQESRNELHKHPSFSPLTEKKRNNMQSPIISSSSFNLKTEESQSAASRNKEGGHKNNSKLRQCFCFKPKPPPCREDSKRGTKENSPKLGRKVTSPAVQRKGSSSAERLAAYENTPPNIQD</sequence>
<evidence type="ECO:0000313" key="2">
    <source>
        <dbReference type="Proteomes" id="UP001177021"/>
    </source>
</evidence>
<reference evidence="1" key="1">
    <citation type="submission" date="2023-10" db="EMBL/GenBank/DDBJ databases">
        <authorList>
            <person name="Rodriguez Cubillos JULIANA M."/>
            <person name="De Vega J."/>
        </authorList>
    </citation>
    <scope>NUCLEOTIDE SEQUENCE</scope>
</reference>
<dbReference type="Proteomes" id="UP001177021">
    <property type="component" value="Unassembled WGS sequence"/>
</dbReference>
<comment type="caution">
    <text evidence="1">The sequence shown here is derived from an EMBL/GenBank/DDBJ whole genome shotgun (WGS) entry which is preliminary data.</text>
</comment>
<gene>
    <name evidence="1" type="ORF">MILVUS5_LOCUS33860</name>
</gene>
<organism evidence="1 2">
    <name type="scientific">Trifolium pratense</name>
    <name type="common">Red clover</name>
    <dbReference type="NCBI Taxonomy" id="57577"/>
    <lineage>
        <taxon>Eukaryota</taxon>
        <taxon>Viridiplantae</taxon>
        <taxon>Streptophyta</taxon>
        <taxon>Embryophyta</taxon>
        <taxon>Tracheophyta</taxon>
        <taxon>Spermatophyta</taxon>
        <taxon>Magnoliopsida</taxon>
        <taxon>eudicotyledons</taxon>
        <taxon>Gunneridae</taxon>
        <taxon>Pentapetalae</taxon>
        <taxon>rosids</taxon>
        <taxon>fabids</taxon>
        <taxon>Fabales</taxon>
        <taxon>Fabaceae</taxon>
        <taxon>Papilionoideae</taxon>
        <taxon>50 kb inversion clade</taxon>
        <taxon>NPAAA clade</taxon>
        <taxon>Hologalegina</taxon>
        <taxon>IRL clade</taxon>
        <taxon>Trifolieae</taxon>
        <taxon>Trifolium</taxon>
    </lineage>
</organism>
<evidence type="ECO:0000313" key="1">
    <source>
        <dbReference type="EMBL" id="CAJ2669711.1"/>
    </source>
</evidence>
<proteinExistence type="predicted"/>